<dbReference type="InterPro" id="IPR000089">
    <property type="entry name" value="Biotin_lipoyl"/>
</dbReference>
<comment type="cofactor">
    <cofactor evidence="1 6">
        <name>(R)-lipoate</name>
        <dbReference type="ChEBI" id="CHEBI:83088"/>
    </cofactor>
</comment>
<dbReference type="PANTHER" id="PTHR43178">
    <property type="entry name" value="DIHYDROLIPOAMIDE ACETYLTRANSFERASE COMPONENT OF PYRUVATE DEHYDROGENASE COMPLEX"/>
    <property type="match status" value="1"/>
</dbReference>
<evidence type="ECO:0000256" key="7">
    <source>
        <dbReference type="SAM" id="MobiDB-lite"/>
    </source>
</evidence>
<dbReference type="Pfam" id="PF02817">
    <property type="entry name" value="E3_binding"/>
    <property type="match status" value="1"/>
</dbReference>
<dbReference type="InterPro" id="IPR001078">
    <property type="entry name" value="2-oxoacid_DH_actylTfrase"/>
</dbReference>
<comment type="similarity">
    <text evidence="2 6">Belongs to the 2-oxoacid dehydrogenase family.</text>
</comment>
<dbReference type="Gene3D" id="3.30.559.10">
    <property type="entry name" value="Chloramphenicol acetyltransferase-like domain"/>
    <property type="match status" value="1"/>
</dbReference>
<dbReference type="EMBL" id="JALBUF010000001">
    <property type="protein sequence ID" value="MCI0182057.1"/>
    <property type="molecule type" value="Genomic_DNA"/>
</dbReference>
<protein>
    <recommendedName>
        <fullName evidence="6">Dihydrolipoamide acetyltransferase component of pyruvate dehydrogenase complex</fullName>
        <ecNumber evidence="6">2.3.1.-</ecNumber>
    </recommendedName>
</protein>
<keyword evidence="5 6" id="KW-0012">Acyltransferase</keyword>
<evidence type="ECO:0000256" key="1">
    <source>
        <dbReference type="ARBA" id="ARBA00001938"/>
    </source>
</evidence>
<dbReference type="SUPFAM" id="SSF47005">
    <property type="entry name" value="Peripheral subunit-binding domain of 2-oxo acid dehydrogenase complex"/>
    <property type="match status" value="1"/>
</dbReference>
<dbReference type="Pfam" id="PF00364">
    <property type="entry name" value="Biotin_lipoyl"/>
    <property type="match status" value="1"/>
</dbReference>
<dbReference type="InterPro" id="IPR050743">
    <property type="entry name" value="2-oxoacid_DH_E2_comp"/>
</dbReference>
<evidence type="ECO:0000256" key="2">
    <source>
        <dbReference type="ARBA" id="ARBA00007317"/>
    </source>
</evidence>
<feature type="region of interest" description="Disordered" evidence="7">
    <location>
        <begin position="111"/>
        <end position="130"/>
    </location>
</feature>
<evidence type="ECO:0000256" key="6">
    <source>
        <dbReference type="RuleBase" id="RU003423"/>
    </source>
</evidence>
<evidence type="ECO:0000313" key="11">
    <source>
        <dbReference type="Proteomes" id="UP001139263"/>
    </source>
</evidence>
<gene>
    <name evidence="10" type="primary">pdhC_1</name>
    <name evidence="10" type="ORF">MM817_00308</name>
</gene>
<dbReference type="CDD" id="cd06849">
    <property type="entry name" value="lipoyl_domain"/>
    <property type="match status" value="1"/>
</dbReference>
<dbReference type="Gene3D" id="4.10.320.10">
    <property type="entry name" value="E3-binding domain"/>
    <property type="match status" value="1"/>
</dbReference>
<dbReference type="RefSeq" id="WP_241711676.1">
    <property type="nucleotide sequence ID" value="NZ_JALBUF010000001.1"/>
</dbReference>
<dbReference type="AlphaFoldDB" id="A0A9X1V6F7"/>
<dbReference type="InterPro" id="IPR023213">
    <property type="entry name" value="CAT-like_dom_sf"/>
</dbReference>
<dbReference type="Proteomes" id="UP001139263">
    <property type="component" value="Unassembled WGS sequence"/>
</dbReference>
<dbReference type="PANTHER" id="PTHR43178:SF5">
    <property type="entry name" value="LIPOAMIDE ACYLTRANSFERASE COMPONENT OF BRANCHED-CHAIN ALPHA-KETO ACID DEHYDROGENASE COMPLEX, MITOCHONDRIAL"/>
    <property type="match status" value="1"/>
</dbReference>
<dbReference type="Gene3D" id="2.40.50.100">
    <property type="match status" value="1"/>
</dbReference>
<proteinExistence type="inferred from homology"/>
<evidence type="ECO:0000256" key="3">
    <source>
        <dbReference type="ARBA" id="ARBA00022679"/>
    </source>
</evidence>
<dbReference type="GO" id="GO:0031405">
    <property type="term" value="F:lipoic acid binding"/>
    <property type="evidence" value="ECO:0007669"/>
    <property type="project" value="TreeGrafter"/>
</dbReference>
<dbReference type="InterPro" id="IPR036625">
    <property type="entry name" value="E3-bd_dom_sf"/>
</dbReference>
<feature type="compositionally biased region" description="Low complexity" evidence="7">
    <location>
        <begin position="111"/>
        <end position="124"/>
    </location>
</feature>
<dbReference type="SUPFAM" id="SSF52777">
    <property type="entry name" value="CoA-dependent acyltransferases"/>
    <property type="match status" value="1"/>
</dbReference>
<comment type="caution">
    <text evidence="10">The sequence shown here is derived from an EMBL/GenBank/DDBJ whole genome shotgun (WGS) entry which is preliminary data.</text>
</comment>
<dbReference type="GO" id="GO:0005737">
    <property type="term" value="C:cytoplasm"/>
    <property type="evidence" value="ECO:0007669"/>
    <property type="project" value="TreeGrafter"/>
</dbReference>
<name>A0A9X1V6F7_9BACL</name>
<dbReference type="PROSITE" id="PS50968">
    <property type="entry name" value="BIOTINYL_LIPOYL"/>
    <property type="match status" value="1"/>
</dbReference>
<dbReference type="InterPro" id="IPR004167">
    <property type="entry name" value="PSBD"/>
</dbReference>
<feature type="domain" description="Peripheral subunit-binding (PSBD)" evidence="9">
    <location>
        <begin position="146"/>
        <end position="183"/>
    </location>
</feature>
<evidence type="ECO:0000313" key="10">
    <source>
        <dbReference type="EMBL" id="MCI0182057.1"/>
    </source>
</evidence>
<keyword evidence="10" id="KW-0670">Pyruvate</keyword>
<dbReference type="EC" id="2.3.1.-" evidence="6"/>
<feature type="domain" description="Lipoyl-binding" evidence="8">
    <location>
        <begin position="3"/>
        <end position="78"/>
    </location>
</feature>
<sequence>MGLYVFHFPELGEGLHEGRIEKWLVKPGDEVKEDDALAEVENDKAMVELPSPVDGKVVDIKVPDGTTVVVGDLIITLEVAGEGNGDAAVLQDEKTSGVQQAGLESVAQHVAQASPSAPATESPAHTQHAAPVKADDAIRSVAHDVLATPGVRKFAREQHVDISQIHGTGAHGKVTKEDVATFVQGGDHVVVGEQVAAHEMQSSDGHNTQVPITTQVTSSTAVGGLVTIEERVALPGIRKIIAQAMAKSKYTAPHVTIMDEVDVTELVKLRQEIKSLAQEREIKITYLPFIVKALVATVRKYPELNASFEEETQELVLKRSYHIGIATDTDRGLMVPVIGDADRKNMWTIAKSIDDLASRARTGKLMPNEMKGSTISITNIGSAGGMFFTPIINYPEVAILGVGRITERPIMKNGEVVGGQMMALSLSFDHRIIDGALAQHAMNELKNLLANPQLFLLEV</sequence>
<dbReference type="Pfam" id="PF00198">
    <property type="entry name" value="2-oxoacid_dh"/>
    <property type="match status" value="1"/>
</dbReference>
<evidence type="ECO:0000259" key="8">
    <source>
        <dbReference type="PROSITE" id="PS50968"/>
    </source>
</evidence>
<keyword evidence="4 6" id="KW-0450">Lipoyl</keyword>
<dbReference type="InterPro" id="IPR011053">
    <property type="entry name" value="Single_hybrid_motif"/>
</dbReference>
<keyword evidence="11" id="KW-1185">Reference proteome</keyword>
<dbReference type="SUPFAM" id="SSF51230">
    <property type="entry name" value="Single hybrid motif"/>
    <property type="match status" value="1"/>
</dbReference>
<accession>A0A9X1V6F7</accession>
<evidence type="ECO:0000259" key="9">
    <source>
        <dbReference type="PROSITE" id="PS51826"/>
    </source>
</evidence>
<keyword evidence="3 6" id="KW-0808">Transferase</keyword>
<dbReference type="FunFam" id="3.30.559.10:FF:000007">
    <property type="entry name" value="Dihydrolipoamide acetyltransferase component of pyruvate dehydrogenase complex"/>
    <property type="match status" value="1"/>
</dbReference>
<evidence type="ECO:0000256" key="5">
    <source>
        <dbReference type="ARBA" id="ARBA00023315"/>
    </source>
</evidence>
<dbReference type="GO" id="GO:0016407">
    <property type="term" value="F:acetyltransferase activity"/>
    <property type="evidence" value="ECO:0007669"/>
    <property type="project" value="TreeGrafter"/>
</dbReference>
<organism evidence="10 11">
    <name type="scientific">Sulfoacidibacillus ferrooxidans</name>
    <dbReference type="NCBI Taxonomy" id="2005001"/>
    <lineage>
        <taxon>Bacteria</taxon>
        <taxon>Bacillati</taxon>
        <taxon>Bacillota</taxon>
        <taxon>Bacilli</taxon>
        <taxon>Bacillales</taxon>
        <taxon>Alicyclobacillaceae</taxon>
        <taxon>Sulfoacidibacillus</taxon>
    </lineage>
</organism>
<dbReference type="PROSITE" id="PS51826">
    <property type="entry name" value="PSBD"/>
    <property type="match status" value="1"/>
</dbReference>
<reference evidence="10" key="1">
    <citation type="submission" date="2022-03" db="EMBL/GenBank/DDBJ databases">
        <title>Draft Genome Sequence of Firmicute Strain S0AB, a Heterotrophic Iron/Sulfur-Oxidizing Extreme Acidophile.</title>
        <authorList>
            <person name="Vergara E."/>
            <person name="Pakostova E."/>
            <person name="Johnson D.B."/>
            <person name="Holmes D.S."/>
        </authorList>
    </citation>
    <scope>NUCLEOTIDE SEQUENCE</scope>
    <source>
        <strain evidence="10">S0AB</strain>
    </source>
</reference>
<evidence type="ECO:0000256" key="4">
    <source>
        <dbReference type="ARBA" id="ARBA00022823"/>
    </source>
</evidence>